<dbReference type="PANTHER" id="PTHR35192:SF2">
    <property type="entry name" value="APPLE DOMAIN-CONTAINING PROTEIN"/>
    <property type="match status" value="1"/>
</dbReference>
<name>A0ABR3PU56_9TREE</name>
<dbReference type="GeneID" id="95990315"/>
<proteinExistence type="predicted"/>
<dbReference type="Proteomes" id="UP001565368">
    <property type="component" value="Unassembled WGS sequence"/>
</dbReference>
<feature type="chain" id="PRO_5045280624" description="WSC domain-containing protein" evidence="1">
    <location>
        <begin position="18"/>
        <end position="339"/>
    </location>
</feature>
<dbReference type="PANTHER" id="PTHR35192">
    <property type="entry name" value="PROTEIN, PUTATIVE-RELATED"/>
    <property type="match status" value="1"/>
</dbReference>
<sequence length="339" mass="37016">MLALALVALAAAVPALGAITPPPPSDYYWIFSGCAPANAVHAYNNYAKAYGLSQLQCDDYLSGVFNSVAYSYSFYISASGTAQSECFLGNQPIVDYTLTVPADSPDGSCAPGQARVGVMKNYASSGPTYEWRWAGCYREMTQSPTPPYDGSFFNGGRQAHYGNRLASGLDRAGCLSACTTSISRLKYDYPEAYYVDRYAYVLYWAYWAPEKRAGFESSCHCVLGPVEGTPVACEDYGAEPKFSFTQNYLYVVEIESDEPSGAPERRRAQRRRKQALLDAEMNPYCPSGLIACRVAEGSDGYECLDTTSELESCGGCRFGEYGLKNGTTRGTKREVMGKE</sequence>
<keyword evidence="3" id="KW-1185">Reference proteome</keyword>
<reference evidence="2 3" key="1">
    <citation type="submission" date="2023-08" db="EMBL/GenBank/DDBJ databases">
        <title>Annotated Genome Sequence of Vanrija albida AlHP1.</title>
        <authorList>
            <person name="Herzog R."/>
        </authorList>
    </citation>
    <scope>NUCLEOTIDE SEQUENCE [LARGE SCALE GENOMIC DNA]</scope>
    <source>
        <strain evidence="2 3">AlHP1</strain>
    </source>
</reference>
<gene>
    <name evidence="2" type="ORF">Q8F55_009272</name>
</gene>
<dbReference type="InterPro" id="IPR038955">
    <property type="entry name" value="PriA/CPL1_fungi"/>
</dbReference>
<dbReference type="EMBL" id="JBBXJM010000007">
    <property type="protein sequence ID" value="KAL1405633.1"/>
    <property type="molecule type" value="Genomic_DNA"/>
</dbReference>
<evidence type="ECO:0000313" key="3">
    <source>
        <dbReference type="Proteomes" id="UP001565368"/>
    </source>
</evidence>
<evidence type="ECO:0008006" key="4">
    <source>
        <dbReference type="Google" id="ProtNLM"/>
    </source>
</evidence>
<organism evidence="2 3">
    <name type="scientific">Vanrija albida</name>
    <dbReference type="NCBI Taxonomy" id="181172"/>
    <lineage>
        <taxon>Eukaryota</taxon>
        <taxon>Fungi</taxon>
        <taxon>Dikarya</taxon>
        <taxon>Basidiomycota</taxon>
        <taxon>Agaricomycotina</taxon>
        <taxon>Tremellomycetes</taxon>
        <taxon>Trichosporonales</taxon>
        <taxon>Trichosporonaceae</taxon>
        <taxon>Vanrija</taxon>
    </lineage>
</organism>
<feature type="signal peptide" evidence="1">
    <location>
        <begin position="1"/>
        <end position="17"/>
    </location>
</feature>
<evidence type="ECO:0000256" key="1">
    <source>
        <dbReference type="SAM" id="SignalP"/>
    </source>
</evidence>
<evidence type="ECO:0000313" key="2">
    <source>
        <dbReference type="EMBL" id="KAL1405633.1"/>
    </source>
</evidence>
<dbReference type="RefSeq" id="XP_069205577.1">
    <property type="nucleotide sequence ID" value="XM_069357640.1"/>
</dbReference>
<comment type="caution">
    <text evidence="2">The sequence shown here is derived from an EMBL/GenBank/DDBJ whole genome shotgun (WGS) entry which is preliminary data.</text>
</comment>
<accession>A0ABR3PU56</accession>
<keyword evidence="1" id="KW-0732">Signal</keyword>
<protein>
    <recommendedName>
        <fullName evidence="4">WSC domain-containing protein</fullName>
    </recommendedName>
</protein>